<comment type="similarity">
    <text evidence="2 5">Belongs to the RecX family.</text>
</comment>
<dbReference type="InterPro" id="IPR053926">
    <property type="entry name" value="RecX_HTH_1st"/>
</dbReference>
<dbReference type="Gene3D" id="1.10.10.10">
    <property type="entry name" value="Winged helix-like DNA-binding domain superfamily/Winged helix DNA-binding domain"/>
    <property type="match status" value="2"/>
</dbReference>
<proteinExistence type="inferred from homology"/>
<evidence type="ECO:0000256" key="2">
    <source>
        <dbReference type="ARBA" id="ARBA00009695"/>
    </source>
</evidence>
<dbReference type="PANTHER" id="PTHR33602">
    <property type="entry name" value="REGULATORY PROTEIN RECX FAMILY PROTEIN"/>
    <property type="match status" value="1"/>
</dbReference>
<feature type="compositionally biased region" description="Low complexity" evidence="6">
    <location>
        <begin position="37"/>
        <end position="57"/>
    </location>
</feature>
<dbReference type="InterPro" id="IPR036388">
    <property type="entry name" value="WH-like_DNA-bd_sf"/>
</dbReference>
<keyword evidence="4 5" id="KW-0963">Cytoplasm</keyword>
<evidence type="ECO:0000313" key="10">
    <source>
        <dbReference type="Proteomes" id="UP001500984"/>
    </source>
</evidence>
<comment type="function">
    <text evidence="5">Modulates RecA activity.</text>
</comment>
<dbReference type="Proteomes" id="UP001500984">
    <property type="component" value="Unassembled WGS sequence"/>
</dbReference>
<name>A0ABP5IQG1_9MICO</name>
<comment type="caution">
    <text evidence="9">The sequence shown here is derived from an EMBL/GenBank/DDBJ whole genome shotgun (WGS) entry which is preliminary data.</text>
</comment>
<dbReference type="InterPro" id="IPR053924">
    <property type="entry name" value="RecX_HTH_2nd"/>
</dbReference>
<evidence type="ECO:0000256" key="1">
    <source>
        <dbReference type="ARBA" id="ARBA00004496"/>
    </source>
</evidence>
<dbReference type="Pfam" id="PF21982">
    <property type="entry name" value="RecX_HTH1"/>
    <property type="match status" value="1"/>
</dbReference>
<dbReference type="InterPro" id="IPR003783">
    <property type="entry name" value="Regulatory_RecX"/>
</dbReference>
<sequence>MAPDPREELIASLQAAVEAVPASGDGPLGAEGTGDTAVSGGAPAAAGAAADPSAPGSPENPDYRAARKRAYSLLAMRDHSRAELREKLLRKEHAGDSVEILLDRLEASDLLNDRRYAQQLVRVQREQKGLSASALQRRLREKGVSDEDARASLEDLDDDFPHALALARRKAASTRTLDRDTRLRRILGVLGRRGFAGGTAMRAAQEALDEEC</sequence>
<reference evidence="10" key="1">
    <citation type="journal article" date="2019" name="Int. J. Syst. Evol. Microbiol.">
        <title>The Global Catalogue of Microorganisms (GCM) 10K type strain sequencing project: providing services to taxonomists for standard genome sequencing and annotation.</title>
        <authorList>
            <consortium name="The Broad Institute Genomics Platform"/>
            <consortium name="The Broad Institute Genome Sequencing Center for Infectious Disease"/>
            <person name="Wu L."/>
            <person name="Ma J."/>
        </authorList>
    </citation>
    <scope>NUCLEOTIDE SEQUENCE [LARGE SCALE GENOMIC DNA]</scope>
    <source>
        <strain evidence="10">JCM 15900</strain>
    </source>
</reference>
<evidence type="ECO:0000256" key="5">
    <source>
        <dbReference type="HAMAP-Rule" id="MF_01114"/>
    </source>
</evidence>
<evidence type="ECO:0000259" key="8">
    <source>
        <dbReference type="Pfam" id="PF21982"/>
    </source>
</evidence>
<feature type="domain" description="RecX first three-helical" evidence="8">
    <location>
        <begin position="66"/>
        <end position="105"/>
    </location>
</feature>
<dbReference type="EMBL" id="BAAAPZ010000017">
    <property type="protein sequence ID" value="GAA2103100.1"/>
    <property type="molecule type" value="Genomic_DNA"/>
</dbReference>
<evidence type="ECO:0000313" key="9">
    <source>
        <dbReference type="EMBL" id="GAA2103100.1"/>
    </source>
</evidence>
<feature type="domain" description="RecX second three-helical" evidence="7">
    <location>
        <begin position="112"/>
        <end position="153"/>
    </location>
</feature>
<feature type="region of interest" description="Disordered" evidence="6">
    <location>
        <begin position="21"/>
        <end position="63"/>
    </location>
</feature>
<evidence type="ECO:0000259" key="7">
    <source>
        <dbReference type="Pfam" id="PF02631"/>
    </source>
</evidence>
<evidence type="ECO:0000256" key="6">
    <source>
        <dbReference type="SAM" id="MobiDB-lite"/>
    </source>
</evidence>
<evidence type="ECO:0000256" key="3">
    <source>
        <dbReference type="ARBA" id="ARBA00018111"/>
    </source>
</evidence>
<dbReference type="Pfam" id="PF02631">
    <property type="entry name" value="RecX_HTH2"/>
    <property type="match status" value="1"/>
</dbReference>
<dbReference type="RefSeq" id="WP_291792494.1">
    <property type="nucleotide sequence ID" value="NZ_BAAAPZ010000017.1"/>
</dbReference>
<comment type="subcellular location">
    <subcellularLocation>
        <location evidence="1 5">Cytoplasm</location>
    </subcellularLocation>
</comment>
<dbReference type="HAMAP" id="MF_01114">
    <property type="entry name" value="RecX"/>
    <property type="match status" value="1"/>
</dbReference>
<dbReference type="PANTHER" id="PTHR33602:SF1">
    <property type="entry name" value="REGULATORY PROTEIN RECX FAMILY PROTEIN"/>
    <property type="match status" value="1"/>
</dbReference>
<evidence type="ECO:0000256" key="4">
    <source>
        <dbReference type="ARBA" id="ARBA00022490"/>
    </source>
</evidence>
<keyword evidence="10" id="KW-1185">Reference proteome</keyword>
<accession>A0ABP5IQG1</accession>
<organism evidence="9 10">
    <name type="scientific">Brevibacterium salitolerans</name>
    <dbReference type="NCBI Taxonomy" id="1403566"/>
    <lineage>
        <taxon>Bacteria</taxon>
        <taxon>Bacillati</taxon>
        <taxon>Actinomycetota</taxon>
        <taxon>Actinomycetes</taxon>
        <taxon>Micrococcales</taxon>
        <taxon>Brevibacteriaceae</taxon>
        <taxon>Brevibacterium</taxon>
    </lineage>
</organism>
<gene>
    <name evidence="5" type="primary">recX</name>
    <name evidence="9" type="ORF">GCM10009823_26810</name>
</gene>
<protein>
    <recommendedName>
        <fullName evidence="3 5">Regulatory protein RecX</fullName>
    </recommendedName>
</protein>